<dbReference type="EC" id="2.7.11.1" evidence="1"/>
<dbReference type="OrthoDB" id="1405469at2759"/>
<name>A0A1W4WZY9_AGRPL</name>
<keyword evidence="3" id="KW-0597">Phosphoprotein</keyword>
<evidence type="ECO:0000256" key="8">
    <source>
        <dbReference type="ARBA" id="ARBA00037982"/>
    </source>
</evidence>
<dbReference type="Proteomes" id="UP000192223">
    <property type="component" value="Unplaced"/>
</dbReference>
<keyword evidence="10" id="KW-0175">Coiled coil</keyword>
<evidence type="ECO:0000256" key="9">
    <source>
        <dbReference type="ARBA" id="ARBA00042914"/>
    </source>
</evidence>
<gene>
    <name evidence="14" type="primary">LOC108739828</name>
</gene>
<dbReference type="STRING" id="224129.A0A1W4WZY9"/>
<evidence type="ECO:0000256" key="5">
    <source>
        <dbReference type="ARBA" id="ARBA00022741"/>
    </source>
</evidence>
<feature type="coiled-coil region" evidence="10">
    <location>
        <begin position="542"/>
        <end position="569"/>
    </location>
</feature>
<keyword evidence="7" id="KW-0067">ATP-binding</keyword>
<dbReference type="InterPro" id="IPR011009">
    <property type="entry name" value="Kinase-like_dom_sf"/>
</dbReference>
<comment type="similarity">
    <text evidence="8">Belongs to the protein kinase superfamily. Ser/Thr protein kinase family. GCN2 subfamily.</text>
</comment>
<dbReference type="InterPro" id="IPR050339">
    <property type="entry name" value="CC_SR_Kinase"/>
</dbReference>
<proteinExistence type="inferred from homology"/>
<keyword evidence="2" id="KW-0723">Serine/threonine-protein kinase</keyword>
<feature type="domain" description="Protein kinase" evidence="12">
    <location>
        <begin position="149"/>
        <end position="536"/>
    </location>
</feature>
<reference evidence="14" key="1">
    <citation type="submission" date="2025-08" db="UniProtKB">
        <authorList>
            <consortium name="RefSeq"/>
        </authorList>
    </citation>
    <scope>IDENTIFICATION</scope>
    <source>
        <tissue evidence="14">Entire body</tissue>
    </source>
</reference>
<dbReference type="InParanoid" id="A0A1W4WZY9"/>
<feature type="compositionally biased region" description="Polar residues" evidence="11">
    <location>
        <begin position="23"/>
        <end position="37"/>
    </location>
</feature>
<evidence type="ECO:0000256" key="11">
    <source>
        <dbReference type="SAM" id="MobiDB-lite"/>
    </source>
</evidence>
<dbReference type="GO" id="GO:0005634">
    <property type="term" value="C:nucleus"/>
    <property type="evidence" value="ECO:0007669"/>
    <property type="project" value="TreeGrafter"/>
</dbReference>
<organism evidence="13 14">
    <name type="scientific">Agrilus planipennis</name>
    <name type="common">Emerald ash borer</name>
    <name type="synonym">Agrilus marcopoli</name>
    <dbReference type="NCBI Taxonomy" id="224129"/>
    <lineage>
        <taxon>Eukaryota</taxon>
        <taxon>Metazoa</taxon>
        <taxon>Ecdysozoa</taxon>
        <taxon>Arthropoda</taxon>
        <taxon>Hexapoda</taxon>
        <taxon>Insecta</taxon>
        <taxon>Pterygota</taxon>
        <taxon>Neoptera</taxon>
        <taxon>Endopterygota</taxon>
        <taxon>Coleoptera</taxon>
        <taxon>Polyphaga</taxon>
        <taxon>Elateriformia</taxon>
        <taxon>Buprestoidea</taxon>
        <taxon>Buprestidae</taxon>
        <taxon>Agrilinae</taxon>
        <taxon>Agrilus</taxon>
    </lineage>
</organism>
<dbReference type="GO" id="GO:0005524">
    <property type="term" value="F:ATP binding"/>
    <property type="evidence" value="ECO:0007669"/>
    <property type="project" value="UniProtKB-KW"/>
</dbReference>
<sequence length="571" mass="64761">MAKSGPQDVNSEDKQAEAKAKPSKSQPQPLYQTSDNDTTDTLLVTAPLKTTTLISICIESLVKSLCNMYEADNEKSKHIYSLICEKLFEMKLIDESYNMDEFEGMRNQYQRALYHLVTTARGGEKSAPMQPAWPSNDVTNEWSHYYREFDELEYIAGGGFGQVYRVKHKLDGTEYAIKKIFIQSESVKSIMNYLSEVKTFASLNHFNIVQYKAAWLELGAAVTENIITDSTDNSYPFIDGNSITLNRVEIQEHLDDHINILTEADADLPEKVESSSDFEISFEENGKFHSNRELSGSNGFKKSRVKKNSISEGGNAICKLEEIQNLIPAKNRPKWATLYIQMSLCQATLKQWLEKRNSTENQLKHSESTLVSVNALQTRQNTIIEIFKQLLHGIEYIHSKNIVHHDIKPSNIFIQHESGHLLVQLGDFGLACPLQNARHTLAFGTKLYAAPEQLMGKCDPKSDMYSVGIVLLELVETFNTDMERVHTITDLRKGHLSDHTLSHYPQIASIIKQLVKRHPEHRPDATFVLKSLHTDDGESGLIQELKDKLAEKELEIVKLKEKLKSMGVNNI</sequence>
<protein>
    <recommendedName>
        <fullName evidence="1">non-specific serine/threonine protein kinase</fullName>
        <ecNumber evidence="1">2.7.11.1</ecNumber>
    </recommendedName>
    <alternativeName>
        <fullName evidence="9">Heme-regulated eukaryotic initiation factor eIF-2-alpha kinase</fullName>
    </alternativeName>
</protein>
<dbReference type="GeneID" id="108739828"/>
<dbReference type="SUPFAM" id="SSF56112">
    <property type="entry name" value="Protein kinase-like (PK-like)"/>
    <property type="match status" value="1"/>
</dbReference>
<evidence type="ECO:0000256" key="7">
    <source>
        <dbReference type="ARBA" id="ARBA00022840"/>
    </source>
</evidence>
<dbReference type="InterPro" id="IPR054521">
    <property type="entry name" value="HRI2_3H"/>
</dbReference>
<dbReference type="AlphaFoldDB" id="A0A1W4WZY9"/>
<evidence type="ECO:0000256" key="10">
    <source>
        <dbReference type="SAM" id="Coils"/>
    </source>
</evidence>
<keyword evidence="13" id="KW-1185">Reference proteome</keyword>
<evidence type="ECO:0000256" key="1">
    <source>
        <dbReference type="ARBA" id="ARBA00012513"/>
    </source>
</evidence>
<keyword evidence="6" id="KW-0418">Kinase</keyword>
<feature type="region of interest" description="Disordered" evidence="11">
    <location>
        <begin position="1"/>
        <end position="37"/>
    </location>
</feature>
<dbReference type="Gene3D" id="3.30.200.20">
    <property type="entry name" value="Phosphorylase Kinase, domain 1"/>
    <property type="match status" value="1"/>
</dbReference>
<dbReference type="PANTHER" id="PTHR11042">
    <property type="entry name" value="EUKARYOTIC TRANSLATION INITIATION FACTOR 2-ALPHA KINASE EIF2-ALPHA KINASE -RELATED"/>
    <property type="match status" value="1"/>
</dbReference>
<dbReference type="PROSITE" id="PS50011">
    <property type="entry name" value="PROTEIN_KINASE_DOM"/>
    <property type="match status" value="1"/>
</dbReference>
<dbReference type="PROSITE" id="PS00108">
    <property type="entry name" value="PROTEIN_KINASE_ST"/>
    <property type="match status" value="1"/>
</dbReference>
<evidence type="ECO:0000256" key="2">
    <source>
        <dbReference type="ARBA" id="ARBA00022527"/>
    </source>
</evidence>
<evidence type="ECO:0000256" key="3">
    <source>
        <dbReference type="ARBA" id="ARBA00022553"/>
    </source>
</evidence>
<feature type="compositionally biased region" description="Basic and acidic residues" evidence="11">
    <location>
        <begin position="11"/>
        <end position="20"/>
    </location>
</feature>
<dbReference type="SMART" id="SM00220">
    <property type="entry name" value="S_TKc"/>
    <property type="match status" value="1"/>
</dbReference>
<dbReference type="InterPro" id="IPR000719">
    <property type="entry name" value="Prot_kinase_dom"/>
</dbReference>
<evidence type="ECO:0000313" key="14">
    <source>
        <dbReference type="RefSeq" id="XP_018329399.1"/>
    </source>
</evidence>
<dbReference type="KEGG" id="apln:108739828"/>
<dbReference type="PANTHER" id="PTHR11042:SF187">
    <property type="entry name" value="EUKARYOTIC TRANSLATION INITIATION FACTOR 2-ALPHA KINASE 2"/>
    <property type="match status" value="1"/>
</dbReference>
<evidence type="ECO:0000256" key="4">
    <source>
        <dbReference type="ARBA" id="ARBA00022679"/>
    </source>
</evidence>
<accession>A0A1W4WZY9</accession>
<dbReference type="GO" id="GO:0004694">
    <property type="term" value="F:eukaryotic translation initiation factor 2alpha kinase activity"/>
    <property type="evidence" value="ECO:0007669"/>
    <property type="project" value="TreeGrafter"/>
</dbReference>
<dbReference type="Pfam" id="PF22949">
    <property type="entry name" value="HRI2_3H"/>
    <property type="match status" value="1"/>
</dbReference>
<keyword evidence="5" id="KW-0547">Nucleotide-binding</keyword>
<dbReference type="Pfam" id="PF00069">
    <property type="entry name" value="Pkinase"/>
    <property type="match status" value="2"/>
</dbReference>
<evidence type="ECO:0000259" key="12">
    <source>
        <dbReference type="PROSITE" id="PS50011"/>
    </source>
</evidence>
<dbReference type="GO" id="GO:0005737">
    <property type="term" value="C:cytoplasm"/>
    <property type="evidence" value="ECO:0007669"/>
    <property type="project" value="TreeGrafter"/>
</dbReference>
<evidence type="ECO:0000313" key="13">
    <source>
        <dbReference type="Proteomes" id="UP000192223"/>
    </source>
</evidence>
<evidence type="ECO:0000256" key="6">
    <source>
        <dbReference type="ARBA" id="ARBA00022777"/>
    </source>
</evidence>
<keyword evidence="4" id="KW-0808">Transferase</keyword>
<dbReference type="InterPro" id="IPR008271">
    <property type="entry name" value="Ser/Thr_kinase_AS"/>
</dbReference>
<dbReference type="Gene3D" id="1.10.510.10">
    <property type="entry name" value="Transferase(Phosphotransferase) domain 1"/>
    <property type="match status" value="1"/>
</dbReference>
<dbReference type="RefSeq" id="XP_018329399.1">
    <property type="nucleotide sequence ID" value="XM_018473897.1"/>
</dbReference>